<sequence length="512" mass="58284">MWSTVLLYIGVILITFRVVKTLRMSLRSKLPPGPTGIPIIGNLFQLPTSRPWLVFDEWMKQYGPIIYLNIAGQNTIVLGTHKAAADLLDRRANIYSDRPDLVVLNLLTGGMHWAWTQADESWKKKRREAHEALNAQAAKEYFPYQETESVIMLDQLLAHPEIFTDHFQRASTSLTLTIVYGWPPLLDSAHPNAVHIDQMDHELLVAAAPGSFWVEFKYFRWMKYLPRWMCAWRRNAEDAFSRNSVMLEGLSADVQKQMDAGDNITCVASKILQNTGNLFEASWNSISIYTAGAETTSGQLAWFMQAMILYPEAQLLAQDELDRVVGSERLPTFDDYEHLPYIRATVKEILRWRGVSPLGIPHRLSEDDYYEGYFLPKDTTCFVNVWSLHHDTQVYGDDAEHFNPKRFLDANGNLQSSIVDTKDEGHYSYGFGKRICVGRYIANNSLFIHIAFLLWAFNIKAKVDADGNPILPDSLQFNEGLIVRPAPFSCNITPRKMDASEIIAQAKADRGL</sequence>
<organism evidence="14 15">
    <name type="scientific">Lentinula lateritia</name>
    <dbReference type="NCBI Taxonomy" id="40482"/>
    <lineage>
        <taxon>Eukaryota</taxon>
        <taxon>Fungi</taxon>
        <taxon>Dikarya</taxon>
        <taxon>Basidiomycota</taxon>
        <taxon>Agaricomycotina</taxon>
        <taxon>Agaricomycetes</taxon>
        <taxon>Agaricomycetidae</taxon>
        <taxon>Agaricales</taxon>
        <taxon>Marasmiineae</taxon>
        <taxon>Omphalotaceae</taxon>
        <taxon>Lentinula</taxon>
    </lineage>
</organism>
<keyword evidence="10" id="KW-0408">Iron</keyword>
<keyword evidence="12" id="KW-0472">Membrane</keyword>
<evidence type="ECO:0000256" key="9">
    <source>
        <dbReference type="ARBA" id="ARBA00023002"/>
    </source>
</evidence>
<dbReference type="SUPFAM" id="SSF48264">
    <property type="entry name" value="Cytochrome P450"/>
    <property type="match status" value="1"/>
</dbReference>
<dbReference type="InterPro" id="IPR002401">
    <property type="entry name" value="Cyt_P450_E_grp-I"/>
</dbReference>
<accession>A0ABQ8UY59</accession>
<name>A0ABQ8UY59_9AGAR</name>
<evidence type="ECO:0000256" key="4">
    <source>
        <dbReference type="ARBA" id="ARBA00010617"/>
    </source>
</evidence>
<dbReference type="Proteomes" id="UP001150217">
    <property type="component" value="Unassembled WGS sequence"/>
</dbReference>
<dbReference type="Pfam" id="PF00067">
    <property type="entry name" value="p450"/>
    <property type="match status" value="1"/>
</dbReference>
<dbReference type="Gene3D" id="1.10.630.10">
    <property type="entry name" value="Cytochrome P450"/>
    <property type="match status" value="1"/>
</dbReference>
<evidence type="ECO:0000256" key="11">
    <source>
        <dbReference type="ARBA" id="ARBA00023033"/>
    </source>
</evidence>
<evidence type="ECO:0000256" key="6">
    <source>
        <dbReference type="ARBA" id="ARBA00022692"/>
    </source>
</evidence>
<evidence type="ECO:0000256" key="5">
    <source>
        <dbReference type="ARBA" id="ARBA00022617"/>
    </source>
</evidence>
<dbReference type="InterPro" id="IPR036396">
    <property type="entry name" value="Cyt_P450_sf"/>
</dbReference>
<keyword evidence="13" id="KW-0325">Glycoprotein</keyword>
<evidence type="ECO:0000256" key="13">
    <source>
        <dbReference type="ARBA" id="ARBA00023180"/>
    </source>
</evidence>
<evidence type="ECO:0000256" key="8">
    <source>
        <dbReference type="ARBA" id="ARBA00022989"/>
    </source>
</evidence>
<comment type="caution">
    <text evidence="14">The sequence shown here is derived from an EMBL/GenBank/DDBJ whole genome shotgun (WGS) entry which is preliminary data.</text>
</comment>
<reference evidence="14" key="1">
    <citation type="submission" date="2022-08" db="EMBL/GenBank/DDBJ databases">
        <title>A Global Phylogenomic Analysis of the Shiitake Genus Lentinula.</title>
        <authorList>
            <consortium name="DOE Joint Genome Institute"/>
            <person name="Sierra-Patev S."/>
            <person name="Min B."/>
            <person name="Naranjo-Ortiz M."/>
            <person name="Looney B."/>
            <person name="Konkel Z."/>
            <person name="Slot J.C."/>
            <person name="Sakamoto Y."/>
            <person name="Steenwyk J.L."/>
            <person name="Rokas A."/>
            <person name="Carro J."/>
            <person name="Camarero S."/>
            <person name="Ferreira P."/>
            <person name="Molpeceres G."/>
            <person name="Ruiz-Duenas F.J."/>
            <person name="Serrano A."/>
            <person name="Henrissat B."/>
            <person name="Drula E."/>
            <person name="Hughes K.W."/>
            <person name="Mata J.L."/>
            <person name="Ishikawa N.K."/>
            <person name="Vargas-Isla R."/>
            <person name="Ushijima S."/>
            <person name="Smith C.A."/>
            <person name="Ahrendt S."/>
            <person name="Andreopoulos W."/>
            <person name="He G."/>
            <person name="Labutti K."/>
            <person name="Lipzen A."/>
            <person name="Ng V."/>
            <person name="Riley R."/>
            <person name="Sandor L."/>
            <person name="Barry K."/>
            <person name="Martinez A.T."/>
            <person name="Xiao Y."/>
            <person name="Gibbons J.G."/>
            <person name="Terashima K."/>
            <person name="Grigoriev I.V."/>
            <person name="Hibbett D.S."/>
        </authorList>
    </citation>
    <scope>NUCLEOTIDE SEQUENCE</scope>
    <source>
        <strain evidence="14">RHP3577 ss4</strain>
    </source>
</reference>
<evidence type="ECO:0000256" key="12">
    <source>
        <dbReference type="ARBA" id="ARBA00023136"/>
    </source>
</evidence>
<evidence type="ECO:0000256" key="3">
    <source>
        <dbReference type="ARBA" id="ARBA00005179"/>
    </source>
</evidence>
<evidence type="ECO:0000256" key="10">
    <source>
        <dbReference type="ARBA" id="ARBA00023004"/>
    </source>
</evidence>
<evidence type="ECO:0000256" key="2">
    <source>
        <dbReference type="ARBA" id="ARBA00004167"/>
    </source>
</evidence>
<keyword evidence="8" id="KW-1133">Transmembrane helix</keyword>
<evidence type="ECO:0000256" key="7">
    <source>
        <dbReference type="ARBA" id="ARBA00022723"/>
    </source>
</evidence>
<keyword evidence="5" id="KW-0349">Heme</keyword>
<keyword evidence="11" id="KW-0503">Monooxygenase</keyword>
<keyword evidence="6" id="KW-0812">Transmembrane</keyword>
<protein>
    <submittedName>
        <fullName evidence="14">Cytochrome P450</fullName>
    </submittedName>
</protein>
<comment type="similarity">
    <text evidence="4">Belongs to the cytochrome P450 family.</text>
</comment>
<dbReference type="PANTHER" id="PTHR46300">
    <property type="entry name" value="P450, PUTATIVE (EUROFUNG)-RELATED-RELATED"/>
    <property type="match status" value="1"/>
</dbReference>
<dbReference type="CDD" id="cd11065">
    <property type="entry name" value="CYP64-like"/>
    <property type="match status" value="1"/>
</dbReference>
<dbReference type="PANTHER" id="PTHR46300:SF2">
    <property type="entry name" value="CYTOCHROME P450 MONOOXYGENASE ALNH-RELATED"/>
    <property type="match status" value="1"/>
</dbReference>
<keyword evidence="15" id="KW-1185">Reference proteome</keyword>
<proteinExistence type="inferred from homology"/>
<comment type="cofactor">
    <cofactor evidence="1">
        <name>heme</name>
        <dbReference type="ChEBI" id="CHEBI:30413"/>
    </cofactor>
</comment>
<dbReference type="PRINTS" id="PR00463">
    <property type="entry name" value="EP450I"/>
</dbReference>
<gene>
    <name evidence="14" type="ORF">C8R41DRAFT_891163</name>
</gene>
<evidence type="ECO:0000256" key="1">
    <source>
        <dbReference type="ARBA" id="ARBA00001971"/>
    </source>
</evidence>
<dbReference type="PRINTS" id="PR00385">
    <property type="entry name" value="P450"/>
</dbReference>
<dbReference type="InterPro" id="IPR050364">
    <property type="entry name" value="Cytochrome_P450_fung"/>
</dbReference>
<comment type="subcellular location">
    <subcellularLocation>
        <location evidence="2">Membrane</location>
        <topology evidence="2">Single-pass membrane protein</topology>
    </subcellularLocation>
</comment>
<evidence type="ECO:0000313" key="15">
    <source>
        <dbReference type="Proteomes" id="UP001150217"/>
    </source>
</evidence>
<keyword evidence="7" id="KW-0479">Metal-binding</keyword>
<keyword evidence="9" id="KW-0560">Oxidoreductase</keyword>
<evidence type="ECO:0000313" key="14">
    <source>
        <dbReference type="EMBL" id="KAJ4465608.1"/>
    </source>
</evidence>
<dbReference type="EMBL" id="JANVFT010000124">
    <property type="protein sequence ID" value="KAJ4465608.1"/>
    <property type="molecule type" value="Genomic_DNA"/>
</dbReference>
<dbReference type="InterPro" id="IPR001128">
    <property type="entry name" value="Cyt_P450"/>
</dbReference>
<comment type="pathway">
    <text evidence="3">Secondary metabolite biosynthesis.</text>
</comment>